<dbReference type="AlphaFoldDB" id="A0A256FEI5"/>
<reference evidence="1 2" key="1">
    <citation type="submission" date="2017-07" db="EMBL/GenBank/DDBJ databases">
        <title>Phylogenetic study on the rhizospheric bacterium Ochrobactrum sp. A44.</title>
        <authorList>
            <person name="Krzyzanowska D.M."/>
            <person name="Ossowicki A."/>
            <person name="Rajewska M."/>
            <person name="Maciag T."/>
            <person name="Kaczynski Z."/>
            <person name="Czerwicka M."/>
            <person name="Jafra S."/>
        </authorList>
    </citation>
    <scope>NUCLEOTIDE SEQUENCE [LARGE SCALE GENOMIC DNA]</scope>
    <source>
        <strain evidence="1 2">DSM 7216</strain>
    </source>
</reference>
<comment type="caution">
    <text evidence="1">The sequence shown here is derived from an EMBL/GenBank/DDBJ whole genome shotgun (WGS) entry which is preliminary data.</text>
</comment>
<sequence>MLLHVNNEMENGIVAKIPLALDKDIKGFQGDAIDFEISSADNHLIQTDDCHPYKSLFKVLSGTTELRNLYIALSFNLSFATPDGKKTAIGRSGATEDWLITNGDYYSGGLSSFGFTSGSKFAGSYSASLINPYLYVIKTGTLPDNKISNNISMRAQFYPSSTYALITPKDGIQIVVSNRQNLTE</sequence>
<evidence type="ECO:0000313" key="2">
    <source>
        <dbReference type="Proteomes" id="UP000215590"/>
    </source>
</evidence>
<organism evidence="1 2">
    <name type="scientific">Brucella thiophenivorans</name>
    <dbReference type="NCBI Taxonomy" id="571255"/>
    <lineage>
        <taxon>Bacteria</taxon>
        <taxon>Pseudomonadati</taxon>
        <taxon>Pseudomonadota</taxon>
        <taxon>Alphaproteobacteria</taxon>
        <taxon>Hyphomicrobiales</taxon>
        <taxon>Brucellaceae</taxon>
        <taxon>Brucella/Ochrobactrum group</taxon>
        <taxon>Brucella</taxon>
    </lineage>
</organism>
<accession>A0A256FEI5</accession>
<dbReference type="EMBL" id="NNRJ01000054">
    <property type="protein sequence ID" value="OYR13076.1"/>
    <property type="molecule type" value="Genomic_DNA"/>
</dbReference>
<gene>
    <name evidence="1" type="ORF">CEV31_3501</name>
</gene>
<name>A0A256FEI5_9HYPH</name>
<evidence type="ECO:0000313" key="1">
    <source>
        <dbReference type="EMBL" id="OYR13076.1"/>
    </source>
</evidence>
<proteinExistence type="predicted"/>
<keyword evidence="2" id="KW-1185">Reference proteome</keyword>
<dbReference type="Proteomes" id="UP000215590">
    <property type="component" value="Unassembled WGS sequence"/>
</dbReference>
<dbReference type="OrthoDB" id="8442277at2"/>
<protein>
    <submittedName>
        <fullName evidence="1">Uncharacterized protein</fullName>
    </submittedName>
</protein>
<dbReference type="RefSeq" id="WP_094508982.1">
    <property type="nucleotide sequence ID" value="NZ_JBHEEK010000018.1"/>
</dbReference>